<dbReference type="InterPro" id="IPR006140">
    <property type="entry name" value="D-isomer_DH_NAD-bd"/>
</dbReference>
<dbReference type="AlphaFoldDB" id="A0A0C2HGL1"/>
<dbReference type="GO" id="GO:0005829">
    <property type="term" value="C:cytosol"/>
    <property type="evidence" value="ECO:0007669"/>
    <property type="project" value="TreeGrafter"/>
</dbReference>
<evidence type="ECO:0000256" key="1">
    <source>
        <dbReference type="ARBA" id="ARBA00005854"/>
    </source>
</evidence>
<proteinExistence type="inferred from homology"/>
<feature type="domain" description="D-isomer specific 2-hydroxyacid dehydrogenase catalytic" evidence="5">
    <location>
        <begin position="5"/>
        <end position="318"/>
    </location>
</feature>
<dbReference type="EMBL" id="JWJD01000005">
    <property type="protein sequence ID" value="KIH76076.1"/>
    <property type="molecule type" value="Genomic_DNA"/>
</dbReference>
<evidence type="ECO:0000259" key="5">
    <source>
        <dbReference type="Pfam" id="PF00389"/>
    </source>
</evidence>
<dbReference type="GO" id="GO:0051287">
    <property type="term" value="F:NAD binding"/>
    <property type="evidence" value="ECO:0007669"/>
    <property type="project" value="InterPro"/>
</dbReference>
<comment type="caution">
    <text evidence="7">The sequence shown here is derived from an EMBL/GenBank/DDBJ whole genome shotgun (WGS) entry which is preliminary data.</text>
</comment>
<dbReference type="SUPFAM" id="SSF51735">
    <property type="entry name" value="NAD(P)-binding Rossmann-fold domains"/>
    <property type="match status" value="1"/>
</dbReference>
<dbReference type="CDD" id="cd05301">
    <property type="entry name" value="GDH"/>
    <property type="match status" value="1"/>
</dbReference>
<dbReference type="PROSITE" id="PS00670">
    <property type="entry name" value="D_2_HYDROXYACID_DH_2"/>
    <property type="match status" value="1"/>
</dbReference>
<dbReference type="InterPro" id="IPR036291">
    <property type="entry name" value="NAD(P)-bd_dom_sf"/>
</dbReference>
<name>A0A0C2HGL1_9BACT</name>
<dbReference type="RefSeq" id="WP_040100034.1">
    <property type="nucleotide sequence ID" value="NZ_JWJD01000005.1"/>
</dbReference>
<reference evidence="7 8" key="1">
    <citation type="submission" date="2014-12" db="EMBL/GenBank/DDBJ databases">
        <title>Genomes of Geoalkalibacter ferrihydriticus and Geoalkalibacter subterraneus, two haloalkaliphilic metal-reducing members of the Geobacteraceae.</title>
        <authorList>
            <person name="Badalamenti J.P."/>
            <person name="Torres C.I."/>
            <person name="Krajmalnik-Brown R."/>
            <person name="Bond D.R."/>
        </authorList>
    </citation>
    <scope>NUCLEOTIDE SEQUENCE [LARGE SCALE GENOMIC DNA]</scope>
    <source>
        <strain evidence="7 8">DSM 17813</strain>
    </source>
</reference>
<keyword evidence="8" id="KW-1185">Reference proteome</keyword>
<evidence type="ECO:0000313" key="8">
    <source>
        <dbReference type="Proteomes" id="UP000035068"/>
    </source>
</evidence>
<dbReference type="Pfam" id="PF02826">
    <property type="entry name" value="2-Hacid_dh_C"/>
    <property type="match status" value="1"/>
</dbReference>
<dbReference type="FunFam" id="3.40.50.720:FF:000203">
    <property type="entry name" value="D-3-phosphoglycerate dehydrogenase (SerA)"/>
    <property type="match status" value="1"/>
</dbReference>
<keyword evidence="3" id="KW-0520">NAD</keyword>
<dbReference type="GO" id="GO:0016618">
    <property type="term" value="F:hydroxypyruvate reductase [NAD(P)H] activity"/>
    <property type="evidence" value="ECO:0007669"/>
    <property type="project" value="TreeGrafter"/>
</dbReference>
<sequence>MKPCVFVTRPILPGPLERLAAIAEVRVHEGEGLLSAAELRAQVTGIDALFCHLTDIVDEALLEAAGPQLRIVANYAVGYNNIDLDACRRRGVAATNTPGVLTESTADIAFALLLAVTRRLVEGDHMVRAGEFNGWAPQMLLGHEISGKTLGIIGCGRIGQAMARRARGFGLSLLYTQRKPLAGDLGRELGLEYVSLDELLEHSDFISLHCPLTPETHHLLGRTQLARMKREAILINTARGPVVDEAALVEFLQKKELGGAGFDVYEHEPQLSPGLAELDNVVLLPHIGSATVETRRRMGEMVVDNILAALQGRRPPNAL</sequence>
<dbReference type="InterPro" id="IPR029753">
    <property type="entry name" value="D-isomer_DH_CS"/>
</dbReference>
<dbReference type="Proteomes" id="UP000035068">
    <property type="component" value="Unassembled WGS sequence"/>
</dbReference>
<evidence type="ECO:0000256" key="2">
    <source>
        <dbReference type="ARBA" id="ARBA00023002"/>
    </source>
</evidence>
<evidence type="ECO:0000313" key="7">
    <source>
        <dbReference type="EMBL" id="KIH76076.1"/>
    </source>
</evidence>
<dbReference type="PANTHER" id="PTHR10996:SF283">
    <property type="entry name" value="GLYOXYLATE_HYDROXYPYRUVATE REDUCTASE B"/>
    <property type="match status" value="1"/>
</dbReference>
<accession>A0A0C2HGL1</accession>
<gene>
    <name evidence="7" type="ORF">GFER_12555</name>
</gene>
<evidence type="ECO:0000256" key="3">
    <source>
        <dbReference type="ARBA" id="ARBA00023027"/>
    </source>
</evidence>
<dbReference type="InterPro" id="IPR050223">
    <property type="entry name" value="D-isomer_2-hydroxyacid_DH"/>
</dbReference>
<dbReference type="GO" id="GO:0030267">
    <property type="term" value="F:glyoxylate reductase (NADPH) activity"/>
    <property type="evidence" value="ECO:0007669"/>
    <property type="project" value="TreeGrafter"/>
</dbReference>
<dbReference type="Gene3D" id="3.40.50.720">
    <property type="entry name" value="NAD(P)-binding Rossmann-like Domain"/>
    <property type="match status" value="2"/>
</dbReference>
<dbReference type="PANTHER" id="PTHR10996">
    <property type="entry name" value="2-HYDROXYACID DEHYDROGENASE-RELATED"/>
    <property type="match status" value="1"/>
</dbReference>
<dbReference type="SUPFAM" id="SSF52283">
    <property type="entry name" value="Formate/glycerate dehydrogenase catalytic domain-like"/>
    <property type="match status" value="1"/>
</dbReference>
<dbReference type="Pfam" id="PF00389">
    <property type="entry name" value="2-Hacid_dh"/>
    <property type="match status" value="1"/>
</dbReference>
<keyword evidence="2 4" id="KW-0560">Oxidoreductase</keyword>
<evidence type="ECO:0000256" key="4">
    <source>
        <dbReference type="RuleBase" id="RU003719"/>
    </source>
</evidence>
<protein>
    <submittedName>
        <fullName evidence="7">Glyoxylate reductase</fullName>
    </submittedName>
</protein>
<comment type="similarity">
    <text evidence="1 4">Belongs to the D-isomer specific 2-hydroxyacid dehydrogenase family.</text>
</comment>
<dbReference type="InterPro" id="IPR006139">
    <property type="entry name" value="D-isomer_2_OHA_DH_cat_dom"/>
</dbReference>
<feature type="domain" description="D-isomer specific 2-hydroxyacid dehydrogenase NAD-binding" evidence="6">
    <location>
        <begin position="110"/>
        <end position="288"/>
    </location>
</feature>
<evidence type="ECO:0000259" key="6">
    <source>
        <dbReference type="Pfam" id="PF02826"/>
    </source>
</evidence>
<organism evidence="7 8">
    <name type="scientific">Geoalkalibacter ferrihydriticus DSM 17813</name>
    <dbReference type="NCBI Taxonomy" id="1121915"/>
    <lineage>
        <taxon>Bacteria</taxon>
        <taxon>Pseudomonadati</taxon>
        <taxon>Thermodesulfobacteriota</taxon>
        <taxon>Desulfuromonadia</taxon>
        <taxon>Desulfuromonadales</taxon>
        <taxon>Geoalkalibacteraceae</taxon>
        <taxon>Geoalkalibacter</taxon>
    </lineage>
</organism>